<keyword evidence="5" id="KW-1185">Reference proteome</keyword>
<protein>
    <recommendedName>
        <fullName evidence="6">DUF632 domain-containing protein</fullName>
    </recommendedName>
</protein>
<feature type="domain" description="DUF630" evidence="3">
    <location>
        <begin position="163"/>
        <end position="221"/>
    </location>
</feature>
<dbReference type="PANTHER" id="PTHR21450:SF6">
    <property type="entry name" value="EXPRESSED PROTEIN"/>
    <property type="match status" value="1"/>
</dbReference>
<feature type="compositionally biased region" description="Basic and acidic residues" evidence="1">
    <location>
        <begin position="462"/>
        <end position="490"/>
    </location>
</feature>
<dbReference type="PANTHER" id="PTHR21450">
    <property type="entry name" value="PROTEIN ALTERED PHOSPHATE STARVATION RESPONSE 1"/>
    <property type="match status" value="1"/>
</dbReference>
<feature type="region of interest" description="Disordered" evidence="1">
    <location>
        <begin position="10"/>
        <end position="108"/>
    </location>
</feature>
<dbReference type="Proteomes" id="UP000026962">
    <property type="component" value="Chromosome 3"/>
</dbReference>
<name>A0A0E0KD25_ORYPU</name>
<dbReference type="Pfam" id="PF04782">
    <property type="entry name" value="DUF632"/>
    <property type="match status" value="1"/>
</dbReference>
<reference evidence="4" key="1">
    <citation type="submission" date="2015-04" db="UniProtKB">
        <authorList>
            <consortium name="EnsemblPlants"/>
        </authorList>
    </citation>
    <scope>IDENTIFICATION</scope>
</reference>
<feature type="region of interest" description="Disordered" evidence="1">
    <location>
        <begin position="224"/>
        <end position="266"/>
    </location>
</feature>
<dbReference type="InterPro" id="IPR006867">
    <property type="entry name" value="DUF632"/>
</dbReference>
<feature type="region of interest" description="Disordered" evidence="1">
    <location>
        <begin position="365"/>
        <end position="427"/>
    </location>
</feature>
<accession>A0A0E0KD25</accession>
<organism evidence="4">
    <name type="scientific">Oryza punctata</name>
    <name type="common">Red rice</name>
    <dbReference type="NCBI Taxonomy" id="4537"/>
    <lineage>
        <taxon>Eukaryota</taxon>
        <taxon>Viridiplantae</taxon>
        <taxon>Streptophyta</taxon>
        <taxon>Embryophyta</taxon>
        <taxon>Tracheophyta</taxon>
        <taxon>Spermatophyta</taxon>
        <taxon>Magnoliopsida</taxon>
        <taxon>Liliopsida</taxon>
        <taxon>Poales</taxon>
        <taxon>Poaceae</taxon>
        <taxon>BOP clade</taxon>
        <taxon>Oryzoideae</taxon>
        <taxon>Oryzeae</taxon>
        <taxon>Oryzinae</taxon>
        <taxon>Oryza</taxon>
    </lineage>
</organism>
<dbReference type="AlphaFoldDB" id="A0A0E0KD25"/>
<evidence type="ECO:0008006" key="6">
    <source>
        <dbReference type="Google" id="ProtNLM"/>
    </source>
</evidence>
<reference evidence="4" key="2">
    <citation type="submission" date="2018-05" db="EMBL/GenBank/DDBJ databases">
        <title>OpunRS2 (Oryza punctata Reference Sequence Version 2).</title>
        <authorList>
            <person name="Zhang J."/>
            <person name="Kudrna D."/>
            <person name="Lee S."/>
            <person name="Talag J."/>
            <person name="Welchert J."/>
            <person name="Wing R.A."/>
        </authorList>
    </citation>
    <scope>NUCLEOTIDE SEQUENCE [LARGE SCALE GENOMIC DNA]</scope>
</reference>
<proteinExistence type="predicted"/>
<feature type="region of interest" description="Disordered" evidence="1">
    <location>
        <begin position="450"/>
        <end position="490"/>
    </location>
</feature>
<feature type="domain" description="DUF632" evidence="2">
    <location>
        <begin position="540"/>
        <end position="888"/>
    </location>
</feature>
<dbReference type="InterPro" id="IPR006868">
    <property type="entry name" value="DUF630"/>
</dbReference>
<evidence type="ECO:0000313" key="4">
    <source>
        <dbReference type="EnsemblPlants" id="OPUNC03G15020.3"/>
    </source>
</evidence>
<dbReference type="STRING" id="4537.A0A0E0KD25"/>
<dbReference type="Pfam" id="PF04783">
    <property type="entry name" value="DUF630"/>
    <property type="match status" value="1"/>
</dbReference>
<dbReference type="OMA" id="TPQWDFF"/>
<dbReference type="Gramene" id="OPUNC03G15020.3">
    <property type="protein sequence ID" value="OPUNC03G15020.3"/>
    <property type="gene ID" value="OPUNC03G15020"/>
</dbReference>
<evidence type="ECO:0000259" key="3">
    <source>
        <dbReference type="Pfam" id="PF04783"/>
    </source>
</evidence>
<feature type="compositionally biased region" description="Polar residues" evidence="1">
    <location>
        <begin position="246"/>
        <end position="266"/>
    </location>
</feature>
<feature type="compositionally biased region" description="Basic and acidic residues" evidence="1">
    <location>
        <begin position="375"/>
        <end position="399"/>
    </location>
</feature>
<dbReference type="EnsemblPlants" id="OPUNC03G15020.3">
    <property type="protein sequence ID" value="OPUNC03G15020.3"/>
    <property type="gene ID" value="OPUNC03G15020"/>
</dbReference>
<feature type="compositionally biased region" description="Polar residues" evidence="1">
    <location>
        <begin position="224"/>
        <end position="235"/>
    </location>
</feature>
<sequence>MPAVPFRPFGVLRYGHTAPPNPQTDSLVAPPAWDPPAVTHTHIPPAQDAPHRSAAAAAAAATHHLSEASHLISSSSSSPLRHPPRAATPATRPLPSSPKQASAGIPLPTARHGCVPVRGRGVATAGLLKLQTFHGSIRLCYYLLLLSLSLYGVVQEHFIHLKMGSTRSKNEDDKAIVLCHERKRYVREALDGRCAFAAAHFAYIQSLRHTGFALRKFLEPEVPTDSSLYTSTSATPEPPTIRQKSRNLSPSISHQASDSFSPVPSPLSSGRFRINHMKSGGNPVMTIEEKVPVPVTATLQTSSLVPKAVHDLDDSSTFEAPPGTPPWDYFGLFNPVENQFSFHDEKEPGHDFENADDIRRLREKEGIPELEEEGEKTPVHPDNVRRFRDEKTSDLKVAEKSPTNGREDDFAESEDDFDNPSSEPLVRVFQNRNDMPVENIVMNQTPEHVASEKLASENSDSFSRKQENSDSFSRKQENSDSQIDRPNNDKKVLDISMYESDDESPVASPVKEVRSSIAALPMNGKSKEPFHDVRNGAKDLHSCMKEIEILFIRASDSGKEVPRMLEADKVNFRPLLPEEKAHGSKASGFFATFFACCSGEEIPIPQPPPEAEMKYLTWHRSVSSLSSSSRIPLGVTSKDDADGLTGNIFSGVYMNSGSHASTLDRLYAWERKLYDEVKASGAICRQYDEKCRQLRHQESKAESQMSIDKTRAVVKDLHSRIIVAIQRIDMISKNIEDLRDKELQPQLEELIGSLTRMWSTMLQCHQHQHEIIKLVSSSGNTKVLIRSESQFQAALLLQVELSTLCSNFQKWIAYHRSYLYSLNSWLLKCVKPLRGKKSSRRKKEADTPITQFAVAPMFKTCESWIKLLDDLPSKDLEDAIKGLVADINHTVPRQEKRRGTSKLTSSLSRSGSIKMISSLSRNGELNGEMAEIHRNSHPTDLQSSLETFLGRFALFSDVSLQKYMELTVDINDAKENYENVKLKNMRK</sequence>
<feature type="compositionally biased region" description="Acidic residues" evidence="1">
    <location>
        <begin position="409"/>
        <end position="418"/>
    </location>
</feature>
<evidence type="ECO:0000256" key="1">
    <source>
        <dbReference type="SAM" id="MobiDB-lite"/>
    </source>
</evidence>
<dbReference type="eggNOG" id="ENOG502QSAZ">
    <property type="taxonomic scope" value="Eukaryota"/>
</dbReference>
<feature type="compositionally biased region" description="Low complexity" evidence="1">
    <location>
        <begin position="68"/>
        <end position="98"/>
    </location>
</feature>
<evidence type="ECO:0000313" key="5">
    <source>
        <dbReference type="Proteomes" id="UP000026962"/>
    </source>
</evidence>
<evidence type="ECO:0000259" key="2">
    <source>
        <dbReference type="Pfam" id="PF04782"/>
    </source>
</evidence>